<gene>
    <name evidence="1" type="primary">yqdA</name>
    <name evidence="1" type="ORF">BACI348_41629</name>
</gene>
<evidence type="ECO:0000313" key="1">
    <source>
        <dbReference type="EMBL" id="VXB81695.1"/>
    </source>
</evidence>
<organism evidence="1 2">
    <name type="scientific">Bacillus altitudinis</name>
    <dbReference type="NCBI Taxonomy" id="293387"/>
    <lineage>
        <taxon>Bacteria</taxon>
        <taxon>Bacillati</taxon>
        <taxon>Bacillota</taxon>
        <taxon>Bacilli</taxon>
        <taxon>Bacillales</taxon>
        <taxon>Bacillaceae</taxon>
        <taxon>Bacillus</taxon>
    </lineage>
</organism>
<accession>A0A653TJV2</accession>
<reference evidence="1 2" key="1">
    <citation type="submission" date="2019-10" db="EMBL/GenBank/DDBJ databases">
        <authorList>
            <person name="Karimi E."/>
        </authorList>
    </citation>
    <scope>NUCLEOTIDE SEQUENCE [LARGE SCALE GENOMIC DNA]</scope>
    <source>
        <strain evidence="1">Bacillus sp. 348</strain>
    </source>
</reference>
<sequence>MKITVTKGPLFHHAEARAYKYLSGILIKRMKEHQEKVEREKKELVASSS</sequence>
<name>A0A653TJV2_BACAB</name>
<proteinExistence type="predicted"/>
<evidence type="ECO:0000313" key="2">
    <source>
        <dbReference type="Proteomes" id="UP000433089"/>
    </source>
</evidence>
<dbReference type="RefSeq" id="WP_201297791.1">
    <property type="nucleotide sequence ID" value="NZ_LR732831.1"/>
</dbReference>
<protein>
    <submittedName>
        <fullName evidence="1">Uncharacterized protein</fullName>
    </submittedName>
</protein>
<dbReference type="Proteomes" id="UP000433089">
    <property type="component" value="Unassembled WGS sequence"/>
</dbReference>
<dbReference type="EMBL" id="CABWLH010000009">
    <property type="protein sequence ID" value="VXB81695.1"/>
    <property type="molecule type" value="Genomic_DNA"/>
</dbReference>
<dbReference type="AlphaFoldDB" id="A0A653TJV2"/>